<dbReference type="HOGENOM" id="CLU_899066_0_0_11"/>
<evidence type="ECO:0000313" key="7">
    <source>
        <dbReference type="Proteomes" id="UP000062973"/>
    </source>
</evidence>
<evidence type="ECO:0000256" key="3">
    <source>
        <dbReference type="ARBA" id="ARBA00022741"/>
    </source>
</evidence>
<evidence type="ECO:0000256" key="1">
    <source>
        <dbReference type="ARBA" id="ARBA00006432"/>
    </source>
</evidence>
<dbReference type="eggNOG" id="COG0365">
    <property type="taxonomic scope" value="Bacteria"/>
</dbReference>
<sequence length="309" mass="33221">MSAFLDYWGKHAARPALIWVDRCGRHRLLPYSHFADRAARFAGLLNGLGLATGESVAVLLRPVPEWWEVAAGAMRAGVPFAPMPGGAPDGDRLRAAGAAVVVVDDAHLEPALALRRAGVVRYVVCVGGLPHAEAMNYRAMMFLAGTEPAPAPPDSPVLLAEDERYSHADLRRLADELGLAWLDRHRDDLHLSLTPRHTAAGVLLGMIEPWSAGAAILVDETDGDPTRIRGLLERFPVTTFSAPGSSYVDLDRTGLRGLRNSSLRRVLATGAQPDADAARAWFREKGLWIHPGPAPVEAPTTCATFPGAF</sequence>
<evidence type="ECO:0000256" key="2">
    <source>
        <dbReference type="ARBA" id="ARBA00022598"/>
    </source>
</evidence>
<dbReference type="Gene3D" id="3.40.50.12780">
    <property type="entry name" value="N-terminal domain of ligase-like"/>
    <property type="match status" value="2"/>
</dbReference>
<evidence type="ECO:0000256" key="4">
    <source>
        <dbReference type="ARBA" id="ARBA00022840"/>
    </source>
</evidence>
<dbReference type="InterPro" id="IPR000873">
    <property type="entry name" value="AMP-dep_synth/lig_dom"/>
</dbReference>
<keyword evidence="4" id="KW-0067">ATP-binding</keyword>
<dbReference type="PANTHER" id="PTHR43605:SF10">
    <property type="entry name" value="ACYL-COA SYNTHETASE MEDIUM CHAIN FAMILY MEMBER 3"/>
    <property type="match status" value="1"/>
</dbReference>
<dbReference type="SUPFAM" id="SSF56801">
    <property type="entry name" value="Acetyl-CoA synthetase-like"/>
    <property type="match status" value="1"/>
</dbReference>
<accession>A0A076MRD0</accession>
<keyword evidence="2 6" id="KW-0436">Ligase</keyword>
<dbReference type="InterPro" id="IPR051087">
    <property type="entry name" value="Mitochondrial_ACSM"/>
</dbReference>
<dbReference type="RefSeq" id="WP_017988184.1">
    <property type="nucleotide sequence ID" value="NZ_AQUL01000002.1"/>
</dbReference>
<dbReference type="GO" id="GO:0005524">
    <property type="term" value="F:ATP binding"/>
    <property type="evidence" value="ECO:0007669"/>
    <property type="project" value="UniProtKB-KW"/>
</dbReference>
<keyword evidence="7" id="KW-1185">Reference proteome</keyword>
<evidence type="ECO:0000313" key="6">
    <source>
        <dbReference type="EMBL" id="AIJ23184.1"/>
    </source>
</evidence>
<dbReference type="GO" id="GO:0006637">
    <property type="term" value="P:acyl-CoA metabolic process"/>
    <property type="evidence" value="ECO:0007669"/>
    <property type="project" value="TreeGrafter"/>
</dbReference>
<protein>
    <submittedName>
        <fullName evidence="6">Butyrate--CoA ligase</fullName>
    </submittedName>
</protein>
<proteinExistence type="inferred from homology"/>
<gene>
    <name evidence="6" type="ORF">AMETH_3092</name>
</gene>
<name>A0A076MRD0_AMYME</name>
<dbReference type="Pfam" id="PF00501">
    <property type="entry name" value="AMP-binding"/>
    <property type="match status" value="1"/>
</dbReference>
<dbReference type="EMBL" id="CP009110">
    <property type="protein sequence ID" value="AIJ23184.1"/>
    <property type="molecule type" value="Genomic_DNA"/>
</dbReference>
<feature type="domain" description="AMP-dependent synthetase/ligase" evidence="5">
    <location>
        <begin position="10"/>
        <end position="157"/>
    </location>
</feature>
<evidence type="ECO:0000259" key="5">
    <source>
        <dbReference type="Pfam" id="PF00501"/>
    </source>
</evidence>
<dbReference type="InterPro" id="IPR042099">
    <property type="entry name" value="ANL_N_sf"/>
</dbReference>
<comment type="similarity">
    <text evidence="1">Belongs to the ATP-dependent AMP-binding enzyme family.</text>
</comment>
<dbReference type="OrthoDB" id="3610312at2"/>
<keyword evidence="3" id="KW-0547">Nucleotide-binding</keyword>
<dbReference type="GO" id="GO:0004321">
    <property type="term" value="F:fatty-acyl-CoA synthase activity"/>
    <property type="evidence" value="ECO:0007669"/>
    <property type="project" value="TreeGrafter"/>
</dbReference>
<dbReference type="AlphaFoldDB" id="A0A076MRD0"/>
<dbReference type="PANTHER" id="PTHR43605">
    <property type="entry name" value="ACYL-COENZYME A SYNTHETASE"/>
    <property type="match status" value="1"/>
</dbReference>
<dbReference type="Proteomes" id="UP000062973">
    <property type="component" value="Chromosome"/>
</dbReference>
<dbReference type="GO" id="GO:0006633">
    <property type="term" value="P:fatty acid biosynthetic process"/>
    <property type="evidence" value="ECO:0007669"/>
    <property type="project" value="TreeGrafter"/>
</dbReference>
<dbReference type="STRING" id="1068978.AMETH_3092"/>
<reference evidence="6 7" key="1">
    <citation type="submission" date="2014-07" db="EMBL/GenBank/DDBJ databases">
        <title>Whole Genome Sequence of the Amycolatopsis methanolica 239.</title>
        <authorList>
            <person name="Tang B."/>
        </authorList>
    </citation>
    <scope>NUCLEOTIDE SEQUENCE [LARGE SCALE GENOMIC DNA]</scope>
    <source>
        <strain evidence="6 7">239</strain>
    </source>
</reference>
<dbReference type="GO" id="GO:0015645">
    <property type="term" value="F:fatty acid ligase activity"/>
    <property type="evidence" value="ECO:0007669"/>
    <property type="project" value="TreeGrafter"/>
</dbReference>
<dbReference type="KEGG" id="amq:AMETH_3092"/>
<organism evidence="6 7">
    <name type="scientific">Amycolatopsis methanolica 239</name>
    <dbReference type="NCBI Taxonomy" id="1068978"/>
    <lineage>
        <taxon>Bacteria</taxon>
        <taxon>Bacillati</taxon>
        <taxon>Actinomycetota</taxon>
        <taxon>Actinomycetes</taxon>
        <taxon>Pseudonocardiales</taxon>
        <taxon>Pseudonocardiaceae</taxon>
        <taxon>Amycolatopsis</taxon>
        <taxon>Amycolatopsis methanolica group</taxon>
    </lineage>
</organism>
<dbReference type="PATRIC" id="fig|1068978.7.peg.3303"/>